<protein>
    <submittedName>
        <fullName evidence="9">Energy-coupling factor ABC transporter permease</fullName>
    </submittedName>
</protein>
<feature type="transmembrane region" description="Helical" evidence="7">
    <location>
        <begin position="103"/>
        <end position="125"/>
    </location>
</feature>
<feature type="domain" description="PDGLE" evidence="8">
    <location>
        <begin position="226"/>
        <end position="312"/>
    </location>
</feature>
<dbReference type="Proteomes" id="UP001310386">
    <property type="component" value="Unassembled WGS sequence"/>
</dbReference>
<dbReference type="InterPro" id="IPR025937">
    <property type="entry name" value="PDGLE_dom"/>
</dbReference>
<feature type="transmembrane region" description="Helical" evidence="7">
    <location>
        <begin position="76"/>
        <end position="97"/>
    </location>
</feature>
<comment type="caution">
    <text evidence="9">The sequence shown here is derived from an EMBL/GenBank/DDBJ whole genome shotgun (WGS) entry which is preliminary data.</text>
</comment>
<evidence type="ECO:0000256" key="4">
    <source>
        <dbReference type="ARBA" id="ARBA00022692"/>
    </source>
</evidence>
<keyword evidence="5 7" id="KW-1133">Transmembrane helix</keyword>
<dbReference type="RefSeq" id="WP_371755504.1">
    <property type="nucleotide sequence ID" value="NZ_JAYJLD010000034.1"/>
</dbReference>
<accession>A0ABU5ZLH6</accession>
<keyword evidence="10" id="KW-1185">Reference proteome</keyword>
<feature type="transmembrane region" description="Helical" evidence="7">
    <location>
        <begin position="228"/>
        <end position="246"/>
    </location>
</feature>
<evidence type="ECO:0000256" key="6">
    <source>
        <dbReference type="ARBA" id="ARBA00023136"/>
    </source>
</evidence>
<evidence type="ECO:0000259" key="8">
    <source>
        <dbReference type="Pfam" id="PF13190"/>
    </source>
</evidence>
<keyword evidence="4 7" id="KW-0812">Transmembrane</keyword>
<evidence type="ECO:0000256" key="1">
    <source>
        <dbReference type="ARBA" id="ARBA00004651"/>
    </source>
</evidence>
<dbReference type="Pfam" id="PF01891">
    <property type="entry name" value="CbiM"/>
    <property type="match status" value="1"/>
</dbReference>
<keyword evidence="2" id="KW-0813">Transport</keyword>
<feature type="transmembrane region" description="Helical" evidence="7">
    <location>
        <begin position="176"/>
        <end position="197"/>
    </location>
</feature>
<name>A0ABU5ZLH6_9BACL</name>
<sequence length="325" mass="34251">MHIPDGFLDTRTWIAADLVCAAVLSEALRRTRLTVTRRQVPMVSLIGAFVFAAQMINFPVAGATSGHFLGGSLTSILFGPWIGSVIMTAVILVQAFVFQDGGITVLGANILCMGFIGNFLGYGIYKMLTAIFPERWSFASSFVSAWFSVVAGASAVSVLLSVSGTVPLPMALTAMAGWHVLIGIGEGLITAFVVGYLRERNIVFSGRSESADLGDTGQQNTSGGMKKWAVLVLATMGIVVFLSPFASTLPDGLDRVAIDHQFAGKAKSGFVDAPLAGYQIGFAEGKIWGTAGAGLAGVLMIMALLYGYHRITAKSPAVRCQEPNS</sequence>
<organism evidence="9 10">
    <name type="scientific">Ferviditalea candida</name>
    <dbReference type="NCBI Taxonomy" id="3108399"/>
    <lineage>
        <taxon>Bacteria</taxon>
        <taxon>Bacillati</taxon>
        <taxon>Bacillota</taxon>
        <taxon>Bacilli</taxon>
        <taxon>Bacillales</taxon>
        <taxon>Paenibacillaceae</taxon>
        <taxon>Ferviditalea</taxon>
    </lineage>
</organism>
<evidence type="ECO:0000256" key="5">
    <source>
        <dbReference type="ARBA" id="ARBA00022989"/>
    </source>
</evidence>
<reference evidence="9" key="1">
    <citation type="submission" date="2023-12" db="EMBL/GenBank/DDBJ databases">
        <title>Fervidustalea candida gen. nov., sp. nov., a novel member of the family Paenibacillaceae isolated from a geothermal area.</title>
        <authorList>
            <person name="Li W.-J."/>
            <person name="Jiao J.-Y."/>
            <person name="Chen Y."/>
        </authorList>
    </citation>
    <scope>NUCLEOTIDE SEQUENCE</scope>
    <source>
        <strain evidence="9">SYSU GA230002</strain>
    </source>
</reference>
<evidence type="ECO:0000256" key="7">
    <source>
        <dbReference type="SAM" id="Phobius"/>
    </source>
</evidence>
<dbReference type="EMBL" id="JAYJLD010000034">
    <property type="protein sequence ID" value="MEB3103377.1"/>
    <property type="molecule type" value="Genomic_DNA"/>
</dbReference>
<dbReference type="PANTHER" id="PTHR34229">
    <property type="entry name" value="METAL TRANSPORT PROTEIN HI_1621-RELATED"/>
    <property type="match status" value="1"/>
</dbReference>
<dbReference type="PANTHER" id="PTHR34229:SF1">
    <property type="entry name" value="METAL TRANSPORT PROTEIN HI_1621-RELATED"/>
    <property type="match status" value="1"/>
</dbReference>
<evidence type="ECO:0000313" key="10">
    <source>
        <dbReference type="Proteomes" id="UP001310386"/>
    </source>
</evidence>
<keyword evidence="3" id="KW-1003">Cell membrane</keyword>
<gene>
    <name evidence="9" type="ORF">VF724_17220</name>
</gene>
<dbReference type="InterPro" id="IPR002751">
    <property type="entry name" value="CbiM/NikMN"/>
</dbReference>
<feature type="transmembrane region" description="Helical" evidence="7">
    <location>
        <begin position="42"/>
        <end position="64"/>
    </location>
</feature>
<evidence type="ECO:0000256" key="3">
    <source>
        <dbReference type="ARBA" id="ARBA00022475"/>
    </source>
</evidence>
<evidence type="ECO:0000313" key="9">
    <source>
        <dbReference type="EMBL" id="MEB3103377.1"/>
    </source>
</evidence>
<dbReference type="Pfam" id="PF13190">
    <property type="entry name" value="PDGLE"/>
    <property type="match status" value="1"/>
</dbReference>
<evidence type="ECO:0000256" key="2">
    <source>
        <dbReference type="ARBA" id="ARBA00022448"/>
    </source>
</evidence>
<feature type="transmembrane region" description="Helical" evidence="7">
    <location>
        <begin position="137"/>
        <end position="164"/>
    </location>
</feature>
<comment type="subcellular location">
    <subcellularLocation>
        <location evidence="1">Cell membrane</location>
        <topology evidence="1">Multi-pass membrane protein</topology>
    </subcellularLocation>
</comment>
<keyword evidence="6 7" id="KW-0472">Membrane</keyword>
<proteinExistence type="predicted"/>
<dbReference type="Gene3D" id="1.10.1760.20">
    <property type="match status" value="1"/>
</dbReference>
<feature type="transmembrane region" description="Helical" evidence="7">
    <location>
        <begin position="287"/>
        <end position="308"/>
    </location>
</feature>